<keyword evidence="7 10" id="KW-1133">Transmembrane helix</keyword>
<evidence type="ECO:0000256" key="4">
    <source>
        <dbReference type="ARBA" id="ARBA00007692"/>
    </source>
</evidence>
<reference evidence="12" key="1">
    <citation type="submission" date="2020-10" db="EMBL/GenBank/DDBJ databases">
        <authorList>
            <person name="Kikuchi T."/>
        </authorList>
    </citation>
    <scope>NUCLEOTIDE SEQUENCE</scope>
    <source>
        <strain evidence="12">NKZ352</strain>
    </source>
</reference>
<dbReference type="InterPro" id="IPR009432">
    <property type="entry name" value="DUF1075"/>
</dbReference>
<evidence type="ECO:0000256" key="6">
    <source>
        <dbReference type="ARBA" id="ARBA00022946"/>
    </source>
</evidence>
<feature type="transmembrane region" description="Helical" evidence="10">
    <location>
        <begin position="148"/>
        <end position="165"/>
    </location>
</feature>
<evidence type="ECO:0000256" key="5">
    <source>
        <dbReference type="ARBA" id="ARBA00022692"/>
    </source>
</evidence>
<dbReference type="InterPro" id="IPR038538">
    <property type="entry name" value="MTERF_sf"/>
</dbReference>
<evidence type="ECO:0000256" key="8">
    <source>
        <dbReference type="ARBA" id="ARBA00023136"/>
    </source>
</evidence>
<feature type="transmembrane region" description="Helical" evidence="10">
    <location>
        <begin position="739"/>
        <end position="762"/>
    </location>
</feature>
<dbReference type="GO" id="GO:0005739">
    <property type="term" value="C:mitochondrion"/>
    <property type="evidence" value="ECO:0007669"/>
    <property type="project" value="UniProtKB-SubCell"/>
</dbReference>
<evidence type="ECO:0000256" key="10">
    <source>
        <dbReference type="SAM" id="Phobius"/>
    </source>
</evidence>
<evidence type="ECO:0000256" key="1">
    <source>
        <dbReference type="ARBA" id="ARBA00004167"/>
    </source>
</evidence>
<dbReference type="PANTHER" id="PTHR13674">
    <property type="entry name" value="GROWTH AND TRANSFORMATION-DEPENDENT PROTEIN"/>
    <property type="match status" value="1"/>
</dbReference>
<protein>
    <recommendedName>
        <fullName evidence="11">HIG1 domain-containing protein</fullName>
    </recommendedName>
</protein>
<organism evidence="12 13">
    <name type="scientific">Caenorhabditis auriculariae</name>
    <dbReference type="NCBI Taxonomy" id="2777116"/>
    <lineage>
        <taxon>Eukaryota</taxon>
        <taxon>Metazoa</taxon>
        <taxon>Ecdysozoa</taxon>
        <taxon>Nematoda</taxon>
        <taxon>Chromadorea</taxon>
        <taxon>Rhabditida</taxon>
        <taxon>Rhabditina</taxon>
        <taxon>Rhabditomorpha</taxon>
        <taxon>Rhabditoidea</taxon>
        <taxon>Rhabditidae</taxon>
        <taxon>Peloderinae</taxon>
        <taxon>Caenorhabditis</taxon>
    </lineage>
</organism>
<keyword evidence="6" id="KW-0809">Transit peptide</keyword>
<dbReference type="Pfam" id="PF04588">
    <property type="entry name" value="HIG_1_N"/>
    <property type="match status" value="1"/>
</dbReference>
<evidence type="ECO:0000256" key="9">
    <source>
        <dbReference type="SAM" id="MobiDB-lite"/>
    </source>
</evidence>
<dbReference type="AlphaFoldDB" id="A0A8S1H6V0"/>
<feature type="region of interest" description="Disordered" evidence="9">
    <location>
        <begin position="61"/>
        <end position="109"/>
    </location>
</feature>
<comment type="caution">
    <text evidence="12">The sequence shown here is derived from an EMBL/GenBank/DDBJ whole genome shotgun (WGS) entry which is preliminary data.</text>
</comment>
<dbReference type="EMBL" id="CAJGYM010000026">
    <property type="protein sequence ID" value="CAD6192226.1"/>
    <property type="molecule type" value="Genomic_DNA"/>
</dbReference>
<evidence type="ECO:0000256" key="3">
    <source>
        <dbReference type="ARBA" id="ARBA00007363"/>
    </source>
</evidence>
<evidence type="ECO:0000313" key="12">
    <source>
        <dbReference type="EMBL" id="CAD6192226.1"/>
    </source>
</evidence>
<evidence type="ECO:0000313" key="13">
    <source>
        <dbReference type="Proteomes" id="UP000835052"/>
    </source>
</evidence>
<dbReference type="SMART" id="SM00733">
    <property type="entry name" value="Mterf"/>
    <property type="match status" value="5"/>
</dbReference>
<name>A0A8S1H6V0_9PELO</name>
<dbReference type="Pfam" id="PF06388">
    <property type="entry name" value="DUF1075"/>
    <property type="match status" value="1"/>
</dbReference>
<feature type="domain" description="HIG1" evidence="11">
    <location>
        <begin position="675"/>
        <end position="769"/>
    </location>
</feature>
<gene>
    <name evidence="12" type="ORF">CAUJ_LOCUS8145</name>
</gene>
<dbReference type="Gene3D" id="1.25.70.10">
    <property type="entry name" value="Transcription termination factor 3, mitochondrial"/>
    <property type="match status" value="1"/>
</dbReference>
<dbReference type="PROSITE" id="PS51503">
    <property type="entry name" value="HIG1"/>
    <property type="match status" value="1"/>
</dbReference>
<dbReference type="InterPro" id="IPR007667">
    <property type="entry name" value="Hypoxia_induced_domain"/>
</dbReference>
<feature type="region of interest" description="Disordered" evidence="9">
    <location>
        <begin position="394"/>
        <end position="415"/>
    </location>
</feature>
<proteinExistence type="inferred from homology"/>
<evidence type="ECO:0000256" key="2">
    <source>
        <dbReference type="ARBA" id="ARBA00004173"/>
    </source>
</evidence>
<dbReference type="GO" id="GO:0003676">
    <property type="term" value="F:nucleic acid binding"/>
    <property type="evidence" value="ECO:0007669"/>
    <property type="project" value="InterPro"/>
</dbReference>
<evidence type="ECO:0000259" key="11">
    <source>
        <dbReference type="PROSITE" id="PS51503"/>
    </source>
</evidence>
<dbReference type="OrthoDB" id="637682at2759"/>
<comment type="similarity">
    <text evidence="3">Belongs to the UPF0389 family.</text>
</comment>
<evidence type="ECO:0000256" key="7">
    <source>
        <dbReference type="ARBA" id="ARBA00022989"/>
    </source>
</evidence>
<feature type="transmembrane region" description="Helical" evidence="10">
    <location>
        <begin position="706"/>
        <end position="727"/>
    </location>
</feature>
<keyword evidence="13" id="KW-1185">Reference proteome</keyword>
<dbReference type="Pfam" id="PF02536">
    <property type="entry name" value="mTERF"/>
    <property type="match status" value="1"/>
</dbReference>
<dbReference type="Proteomes" id="UP000835052">
    <property type="component" value="Unassembled WGS sequence"/>
</dbReference>
<accession>A0A8S1H6V0</accession>
<sequence length="771" mass="87905">MTRNSHFVQSNRCYPAVLNLVFFCLKVSVQNFPDRNDWLSCISFNIVVVSFVSSKTLFGQPVRPSRPKKLAQKKRETESGTQYATTQDHKKTVQDSRFQGAADADSGQTPTKWQRRFLVITRLYKSQADIPTYVHNGTMNRMHDRMRVVFIVVATSVFFTIFFISERLNFARIDRDRKAGVVVTKINTMGIFRKVLMSAAGVQEPPELPKKGSYEWKKQNLSAEQLARTMDNQDRYSGVPAIPTDIAYSPGKEIGGHKKSGVLSNATSNPGVIIGLGLTTAALLGMFRVMNSSARWISLLDRPNRIASRQMRKVQKPPEEATETIPDAQFQKALSVEEENREVQEKLIENVDLVPSESAQTSPVTPKMIAEASKLKKETGKATFREISYDGDEFASSSFDQPPSPENPHKFDASQLPPVHSHSLTPFVNHFPLLRTLIDLGVDLFEIETTTNVGRHLLKLQPNEVKEKLNWLESIGFEAADIGEYLTRNPYFLLQELKDMKIRTNYLEVKKFTPTEVKTVVKGYRFWLNCEVELIDSRLGWIQKEFRLKAKEVRELIVKEPRIVMFGIGPLQRMLQMLGKELLFSHQEVKRILFTDPRVFMMDPKAVLRNYRYLIGVMKMSNATISTHPISLRSNYSSIRTRHEFLKKLGRANYESADGTNLDADCDVIKLETFFDSSDRNFAISAARTYPVAYDDYLRNCRFRSLMIVLLVLGVFIFFFLLISSFLGDKLGAQKMMQYRIMAQFFTVTALVAGVTIFGATYEDEKQPAHN</sequence>
<keyword evidence="8 10" id="KW-0472">Membrane</keyword>
<dbReference type="GO" id="GO:0016020">
    <property type="term" value="C:membrane"/>
    <property type="evidence" value="ECO:0007669"/>
    <property type="project" value="UniProtKB-SubCell"/>
</dbReference>
<keyword evidence="5 10" id="KW-0812">Transmembrane</keyword>
<dbReference type="PANTHER" id="PTHR13674:SF5">
    <property type="entry name" value="UPF0389 PROTEIN CG9231"/>
    <property type="match status" value="1"/>
</dbReference>
<dbReference type="InterPro" id="IPR003690">
    <property type="entry name" value="MTERF"/>
</dbReference>
<comment type="subcellular location">
    <subcellularLocation>
        <location evidence="1">Membrane</location>
        <topology evidence="1">Single-pass membrane protein</topology>
    </subcellularLocation>
    <subcellularLocation>
        <location evidence="2">Mitochondrion</location>
    </subcellularLocation>
</comment>
<comment type="similarity">
    <text evidence="4">Belongs to the mTERF family.</text>
</comment>